<evidence type="ECO:0000256" key="1">
    <source>
        <dbReference type="SAM" id="SignalP"/>
    </source>
</evidence>
<dbReference type="InterPro" id="IPR035437">
    <property type="entry name" value="SNase_OB-fold_sf"/>
</dbReference>
<name>A0A0N9UTQ6_SPHMC</name>
<evidence type="ECO:0000313" key="2">
    <source>
        <dbReference type="EMBL" id="ALH79288.1"/>
    </source>
</evidence>
<dbReference type="PATRIC" id="fig|33050.5.peg.527"/>
<evidence type="ECO:0008006" key="4">
    <source>
        <dbReference type="Google" id="ProtNLM"/>
    </source>
</evidence>
<dbReference type="Proteomes" id="UP000058074">
    <property type="component" value="Chromosome"/>
</dbReference>
<feature type="signal peptide" evidence="1">
    <location>
        <begin position="1"/>
        <end position="19"/>
    </location>
</feature>
<evidence type="ECO:0000313" key="3">
    <source>
        <dbReference type="Proteomes" id="UP000058074"/>
    </source>
</evidence>
<keyword evidence="1" id="KW-0732">Signal</keyword>
<reference evidence="2 3" key="1">
    <citation type="journal article" date="2015" name="Genome Announc.">
        <title>Complete Genome Sequence of Polypropylene Glycol- and Polyethylene Glycol-Degrading Sphingopyxis macrogoltabida Strain EY-1.</title>
        <authorList>
            <person name="Ohtsubo Y."/>
            <person name="Nagata Y."/>
            <person name="Numata M."/>
            <person name="Tsuchikane K."/>
            <person name="Hosoyama A."/>
            <person name="Yamazoe A."/>
            <person name="Tsuda M."/>
            <person name="Fujita N."/>
            <person name="Kawai F."/>
        </authorList>
    </citation>
    <scope>NUCLEOTIDE SEQUENCE [LARGE SCALE GENOMIC DNA]</scope>
    <source>
        <strain evidence="2 3">EY-1</strain>
    </source>
</reference>
<feature type="chain" id="PRO_5006039036" description="Nuclease" evidence="1">
    <location>
        <begin position="20"/>
        <end position="143"/>
    </location>
</feature>
<dbReference type="RefSeq" id="WP_054586767.1">
    <property type="nucleotide sequence ID" value="NZ_CP012700.1"/>
</dbReference>
<proteinExistence type="predicted"/>
<accession>A0A0N9UTQ6</accession>
<dbReference type="SUPFAM" id="SSF50199">
    <property type="entry name" value="Staphylococcal nuclease"/>
    <property type="match status" value="1"/>
</dbReference>
<protein>
    <recommendedName>
        <fullName evidence="4">Nuclease</fullName>
    </recommendedName>
</protein>
<gene>
    <name evidence="2" type="ORF">AN936_02530</name>
</gene>
<organism evidence="2 3">
    <name type="scientific">Sphingopyxis macrogoltabida</name>
    <name type="common">Sphingomonas macrogoltabidus</name>
    <dbReference type="NCBI Taxonomy" id="33050"/>
    <lineage>
        <taxon>Bacteria</taxon>
        <taxon>Pseudomonadati</taxon>
        <taxon>Pseudomonadota</taxon>
        <taxon>Alphaproteobacteria</taxon>
        <taxon>Sphingomonadales</taxon>
        <taxon>Sphingomonadaceae</taxon>
        <taxon>Sphingopyxis</taxon>
    </lineage>
</organism>
<dbReference type="OrthoDB" id="7206106at2"/>
<dbReference type="AlphaFoldDB" id="A0A0N9UTQ6"/>
<sequence length="143" mass="15040">MMFALFLLASVVPSGQSFTCTPLAVWDGDGPIWCAEGPHVRLSGVAAREMDGSCSAGHPCPDADPIAARDHLARLLGEPQGRNRTGHILVRGPAMRCVSRGGAGGTRTAAFCTSPRSGDVSCAMVRSGLTAQWAKYWGSHRCD</sequence>
<dbReference type="KEGG" id="smag:AN936_02530"/>
<dbReference type="EMBL" id="CP012700">
    <property type="protein sequence ID" value="ALH79288.1"/>
    <property type="molecule type" value="Genomic_DNA"/>
</dbReference>